<evidence type="ECO:0000256" key="2">
    <source>
        <dbReference type="ARBA" id="ARBA00022603"/>
    </source>
</evidence>
<dbReference type="FunFam" id="3.40.1280.10:FF:000002">
    <property type="entry name" value="Peptidylprolyl isomerase"/>
    <property type="match status" value="1"/>
</dbReference>
<comment type="caution">
    <text evidence="9">The sequence shown here is derived from an EMBL/GenBank/DDBJ whole genome shotgun (WGS) entry which is preliminary data.</text>
</comment>
<dbReference type="GO" id="GO:0008175">
    <property type="term" value="F:tRNA methyltransferase activity"/>
    <property type="evidence" value="ECO:0007669"/>
    <property type="project" value="UniProtKB-UniRule"/>
</dbReference>
<dbReference type="Pfam" id="PF00588">
    <property type="entry name" value="SpoU_methylase"/>
    <property type="match status" value="1"/>
</dbReference>
<feature type="binding site" evidence="6 7">
    <location>
        <position position="130"/>
    </location>
    <ligand>
        <name>S-adenosyl-L-methionine</name>
        <dbReference type="ChEBI" id="CHEBI:59789"/>
    </ligand>
</feature>
<comment type="similarity">
    <text evidence="6">Belongs to the class IV-like SAM-binding methyltransferase superfamily. RNA methyltransferase TrmH family. TrmL subfamily.</text>
</comment>
<keyword evidence="10" id="KW-1185">Reference proteome</keyword>
<dbReference type="InterPro" id="IPR029028">
    <property type="entry name" value="Alpha/beta_knot_MTases"/>
</dbReference>
<evidence type="ECO:0000256" key="5">
    <source>
        <dbReference type="ARBA" id="ARBA00022694"/>
    </source>
</evidence>
<dbReference type="AlphaFoldDB" id="A0A845V0H0"/>
<dbReference type="PANTHER" id="PTHR42971:SF1">
    <property type="entry name" value="TRNA (CYTIDINE(34)-2'-O)-METHYLTRANSFERASE"/>
    <property type="match status" value="1"/>
</dbReference>
<dbReference type="PIRSF" id="PIRSF029256">
    <property type="entry name" value="SpoU_TrmH_prd"/>
    <property type="match status" value="1"/>
</dbReference>
<dbReference type="PANTHER" id="PTHR42971">
    <property type="entry name" value="TRNA (CYTIDINE(34)-2'-O)-METHYLTRANSFERASE"/>
    <property type="match status" value="1"/>
</dbReference>
<dbReference type="GO" id="GO:0008757">
    <property type="term" value="F:S-adenosylmethionine-dependent methyltransferase activity"/>
    <property type="evidence" value="ECO:0007669"/>
    <property type="project" value="UniProtKB-UniRule"/>
</dbReference>
<dbReference type="InterPro" id="IPR016914">
    <property type="entry name" value="TrmL"/>
</dbReference>
<dbReference type="InterPro" id="IPR001537">
    <property type="entry name" value="SpoU_MeTrfase"/>
</dbReference>
<dbReference type="GO" id="GO:0005737">
    <property type="term" value="C:cytoplasm"/>
    <property type="evidence" value="ECO:0007669"/>
    <property type="project" value="UniProtKB-SubCell"/>
</dbReference>
<evidence type="ECO:0000256" key="3">
    <source>
        <dbReference type="ARBA" id="ARBA00022679"/>
    </source>
</evidence>
<dbReference type="GO" id="GO:0002132">
    <property type="term" value="P:wobble position uridine ribose methylation"/>
    <property type="evidence" value="ECO:0007669"/>
    <property type="project" value="TreeGrafter"/>
</dbReference>
<feature type="binding site" evidence="6 7">
    <location>
        <position position="122"/>
    </location>
    <ligand>
        <name>S-adenosyl-L-methionine</name>
        <dbReference type="ChEBI" id="CHEBI:59789"/>
    </ligand>
</feature>
<dbReference type="EC" id="2.1.1.207" evidence="6"/>
<evidence type="ECO:0000313" key="9">
    <source>
        <dbReference type="EMBL" id="NDY94786.1"/>
    </source>
</evidence>
<evidence type="ECO:0000259" key="8">
    <source>
        <dbReference type="Pfam" id="PF00588"/>
    </source>
</evidence>
<dbReference type="Proteomes" id="UP000484885">
    <property type="component" value="Unassembled WGS sequence"/>
</dbReference>
<keyword evidence="2 6" id="KW-0489">Methyltransferase</keyword>
<comment type="function">
    <text evidence="6">Methylates the ribose at the nucleotide 34 wobble position in the two leucyl isoacceptors tRNA(Leu)(CmAA) and tRNA(Leu)(cmnm5UmAA). Catalyzes the methyl transfer from S-adenosyl-L-methionine to the 2'-OH of the wobble nucleotide.</text>
</comment>
<comment type="subunit">
    <text evidence="6">Homodimer.</text>
</comment>
<name>A0A845V0H0_9GAMM</name>
<dbReference type="InterPro" id="IPR029026">
    <property type="entry name" value="tRNA_m1G_MTases_N"/>
</dbReference>
<dbReference type="CDD" id="cd18094">
    <property type="entry name" value="SpoU-like_TrmL"/>
    <property type="match status" value="1"/>
</dbReference>
<dbReference type="Gene3D" id="3.40.1280.10">
    <property type="match status" value="1"/>
</dbReference>
<keyword evidence="5 6" id="KW-0819">tRNA processing</keyword>
<evidence type="ECO:0000256" key="6">
    <source>
        <dbReference type="HAMAP-Rule" id="MF_01885"/>
    </source>
</evidence>
<dbReference type="RefSeq" id="WP_164210170.1">
    <property type="nucleotide sequence ID" value="NZ_JAAGSC010000031.1"/>
</dbReference>
<evidence type="ECO:0000256" key="4">
    <source>
        <dbReference type="ARBA" id="ARBA00022691"/>
    </source>
</evidence>
<accession>A0A845V0H0</accession>
<sequence>MFDIVLFQPEIPPNTGNIMRLCVNAPARLHLIEPLGFRLDERSLRRAGMDYRGQTDYRCHRDLEACREALGDRRWVALSARGQSRLDSWDFEPDDVLLFGSETRGLPDAELQALPPERRLFIPQCPGARSLNLSNAVAVVLYEAWRQQAFAGAADPTPRG</sequence>
<comment type="catalytic activity">
    <reaction evidence="6">
        <text>cytidine(34) in tRNA + S-adenosyl-L-methionine = 2'-O-methylcytidine(34) in tRNA + S-adenosyl-L-homocysteine + H(+)</text>
        <dbReference type="Rhea" id="RHEA:43084"/>
        <dbReference type="Rhea" id="RHEA-COMP:10331"/>
        <dbReference type="Rhea" id="RHEA-COMP:10332"/>
        <dbReference type="ChEBI" id="CHEBI:15378"/>
        <dbReference type="ChEBI" id="CHEBI:57856"/>
        <dbReference type="ChEBI" id="CHEBI:59789"/>
        <dbReference type="ChEBI" id="CHEBI:74495"/>
        <dbReference type="ChEBI" id="CHEBI:82748"/>
        <dbReference type="EC" id="2.1.1.207"/>
    </reaction>
</comment>
<reference evidence="9 10" key="1">
    <citation type="submission" date="2020-02" db="EMBL/GenBank/DDBJ databases">
        <authorList>
            <person name="Zhang X.-Y."/>
        </authorList>
    </citation>
    <scope>NUCLEOTIDE SEQUENCE [LARGE SCALE GENOMIC DNA]</scope>
    <source>
        <strain evidence="9 10">C33</strain>
    </source>
</reference>
<evidence type="ECO:0000256" key="7">
    <source>
        <dbReference type="PIRSR" id="PIRSR029256-1"/>
    </source>
</evidence>
<organism evidence="9 10">
    <name type="scientific">Wenzhouxiangella limi</name>
    <dbReference type="NCBI Taxonomy" id="2707351"/>
    <lineage>
        <taxon>Bacteria</taxon>
        <taxon>Pseudomonadati</taxon>
        <taxon>Pseudomonadota</taxon>
        <taxon>Gammaproteobacteria</taxon>
        <taxon>Chromatiales</taxon>
        <taxon>Wenzhouxiangellaceae</taxon>
        <taxon>Wenzhouxiangella</taxon>
    </lineage>
</organism>
<keyword evidence="1 6" id="KW-0963">Cytoplasm</keyword>
<feature type="binding site" evidence="6 7">
    <location>
        <position position="100"/>
    </location>
    <ligand>
        <name>S-adenosyl-L-methionine</name>
        <dbReference type="ChEBI" id="CHEBI:59789"/>
    </ligand>
</feature>
<proteinExistence type="inferred from homology"/>
<dbReference type="SUPFAM" id="SSF75217">
    <property type="entry name" value="alpha/beta knot"/>
    <property type="match status" value="1"/>
</dbReference>
<dbReference type="HAMAP" id="MF_01885">
    <property type="entry name" value="tRNA_methyltr_TrmL"/>
    <property type="match status" value="1"/>
</dbReference>
<dbReference type="GO" id="GO:0003723">
    <property type="term" value="F:RNA binding"/>
    <property type="evidence" value="ECO:0007669"/>
    <property type="project" value="InterPro"/>
</dbReference>
<comment type="catalytic activity">
    <reaction evidence="6">
        <text>5-carboxymethylaminomethyluridine(34) in tRNA(Leu) + S-adenosyl-L-methionine = 5-carboxymethylaminomethyl-2'-O-methyluridine(34) in tRNA(Leu) + S-adenosyl-L-homocysteine + H(+)</text>
        <dbReference type="Rhea" id="RHEA:43088"/>
        <dbReference type="Rhea" id="RHEA-COMP:10333"/>
        <dbReference type="Rhea" id="RHEA-COMP:10334"/>
        <dbReference type="ChEBI" id="CHEBI:15378"/>
        <dbReference type="ChEBI" id="CHEBI:57856"/>
        <dbReference type="ChEBI" id="CHEBI:59789"/>
        <dbReference type="ChEBI" id="CHEBI:74508"/>
        <dbReference type="ChEBI" id="CHEBI:74511"/>
        <dbReference type="EC" id="2.1.1.207"/>
    </reaction>
</comment>
<dbReference type="EMBL" id="JAAGSC010000031">
    <property type="protein sequence ID" value="NDY94786.1"/>
    <property type="molecule type" value="Genomic_DNA"/>
</dbReference>
<protein>
    <recommendedName>
        <fullName evidence="6">tRNA (cytidine(34)-2'-O)-methyltransferase</fullName>
        <ecNumber evidence="6">2.1.1.207</ecNumber>
    </recommendedName>
    <alternativeName>
        <fullName evidence="6">tRNA (cytidine/uridine-2'-O-)-methyltransferase TrmL</fullName>
    </alternativeName>
</protein>
<keyword evidence="3 6" id="KW-0808">Transferase</keyword>
<comment type="subcellular location">
    <subcellularLocation>
        <location evidence="6">Cytoplasm</location>
    </subcellularLocation>
</comment>
<evidence type="ECO:0000256" key="1">
    <source>
        <dbReference type="ARBA" id="ARBA00022490"/>
    </source>
</evidence>
<gene>
    <name evidence="6" type="primary">trmL</name>
    <name evidence="9" type="ORF">G3I74_03480</name>
</gene>
<feature type="binding site" evidence="6 7">
    <location>
        <position position="78"/>
    </location>
    <ligand>
        <name>S-adenosyl-L-methionine</name>
        <dbReference type="ChEBI" id="CHEBI:59789"/>
    </ligand>
</feature>
<dbReference type="GO" id="GO:0042802">
    <property type="term" value="F:identical protein binding"/>
    <property type="evidence" value="ECO:0007669"/>
    <property type="project" value="UniProtKB-ARBA"/>
</dbReference>
<keyword evidence="4 6" id="KW-0949">S-adenosyl-L-methionine</keyword>
<feature type="domain" description="tRNA/rRNA methyltransferase SpoU type" evidence="8">
    <location>
        <begin position="3"/>
        <end position="142"/>
    </location>
</feature>
<evidence type="ECO:0000313" key="10">
    <source>
        <dbReference type="Proteomes" id="UP000484885"/>
    </source>
</evidence>
<dbReference type="GO" id="GO:0002131">
    <property type="term" value="P:wobble position cytosine ribose methylation"/>
    <property type="evidence" value="ECO:0007669"/>
    <property type="project" value="TreeGrafter"/>
</dbReference>